<dbReference type="AlphaFoldDB" id="A0A0L8I2N9"/>
<feature type="domain" description="Beta-lactamase-related" evidence="1">
    <location>
        <begin position="2"/>
        <end position="179"/>
    </location>
</feature>
<dbReference type="InterPro" id="IPR050491">
    <property type="entry name" value="AmpC-like"/>
</dbReference>
<dbReference type="InterPro" id="IPR001466">
    <property type="entry name" value="Beta-lactam-related"/>
</dbReference>
<protein>
    <recommendedName>
        <fullName evidence="1">Beta-lactamase-related domain-containing protein</fullName>
    </recommendedName>
</protein>
<name>A0A0L8I2N9_OCTBM</name>
<organism evidence="2">
    <name type="scientific">Octopus bimaculoides</name>
    <name type="common">California two-spotted octopus</name>
    <dbReference type="NCBI Taxonomy" id="37653"/>
    <lineage>
        <taxon>Eukaryota</taxon>
        <taxon>Metazoa</taxon>
        <taxon>Spiralia</taxon>
        <taxon>Lophotrochozoa</taxon>
        <taxon>Mollusca</taxon>
        <taxon>Cephalopoda</taxon>
        <taxon>Coleoidea</taxon>
        <taxon>Octopodiformes</taxon>
        <taxon>Octopoda</taxon>
        <taxon>Incirrata</taxon>
        <taxon>Octopodidae</taxon>
        <taxon>Octopus</taxon>
    </lineage>
</organism>
<dbReference type="Pfam" id="PF00144">
    <property type="entry name" value="Beta-lactamase"/>
    <property type="match status" value="1"/>
</dbReference>
<dbReference type="Gene3D" id="3.40.710.10">
    <property type="entry name" value="DD-peptidase/beta-lactamase superfamily"/>
    <property type="match status" value="1"/>
</dbReference>
<evidence type="ECO:0000259" key="1">
    <source>
        <dbReference type="Pfam" id="PF00144"/>
    </source>
</evidence>
<gene>
    <name evidence="2" type="ORF">OCBIM_22037427mg</name>
</gene>
<dbReference type="SUPFAM" id="SSF56601">
    <property type="entry name" value="beta-lactamase/transpeptidase-like"/>
    <property type="match status" value="1"/>
</dbReference>
<evidence type="ECO:0000313" key="2">
    <source>
        <dbReference type="EMBL" id="KOF95741.1"/>
    </source>
</evidence>
<proteinExistence type="predicted"/>
<dbReference type="OrthoDB" id="5946976at2759"/>
<dbReference type="PANTHER" id="PTHR46825">
    <property type="entry name" value="D-ALANYL-D-ALANINE-CARBOXYPEPTIDASE/ENDOPEPTIDASE AMPH"/>
    <property type="match status" value="1"/>
</dbReference>
<accession>A0A0L8I2N9</accession>
<reference evidence="2" key="1">
    <citation type="submission" date="2015-07" db="EMBL/GenBank/DDBJ databases">
        <title>MeaNS - Measles Nucleotide Surveillance Program.</title>
        <authorList>
            <person name="Tran T."/>
            <person name="Druce J."/>
        </authorList>
    </citation>
    <scope>NUCLEOTIDE SEQUENCE</scope>
    <source>
        <strain evidence="2">UCB-OBI-ISO-001</strain>
        <tissue evidence="2">Gonad</tissue>
    </source>
</reference>
<dbReference type="EMBL" id="KQ416694">
    <property type="protein sequence ID" value="KOF95741.1"/>
    <property type="molecule type" value="Genomic_DNA"/>
</dbReference>
<dbReference type="OMA" id="VIHSQVG"/>
<dbReference type="PANTHER" id="PTHR46825:SF15">
    <property type="entry name" value="BETA-LACTAMASE-RELATED DOMAIN-CONTAINING PROTEIN"/>
    <property type="match status" value="1"/>
</dbReference>
<sequence length="349" mass="39683">MYGLATLITEKLANNTWEDVVTEKILRPLGMHDTTFGTRSGENVENIARSYVEQEKRRLVQVPSSFKRKWANLGASGSIQTSANDISKWMRFLLNGNTSLLCNIFKVRNYAIQTKNRFHRPEMPVEYTNDQYAFGWNKGHYRGYPIIVHTGTSWGDASVLLLFPEEKLAVFVVFTGSDTKHLKRILLAQYVADLYLGFEPWINATSIKDFVVPKHKSKCPKPPTRRSTIGLFPRNFPECRKTVTKPSNISSLPSNFSNYDGIYNNILWGNISVTYNTESQGLFLTYGFATFQLLPRSRTLRAFAAKGIGEMCFMRLSSVNFGYTRNQGITSMTIPSFERSSPPTFLKIS</sequence>
<dbReference type="InterPro" id="IPR012338">
    <property type="entry name" value="Beta-lactam/transpept-like"/>
</dbReference>
<dbReference type="STRING" id="37653.A0A0L8I2N9"/>